<dbReference type="SUPFAM" id="SSF53850">
    <property type="entry name" value="Periplasmic binding protein-like II"/>
    <property type="match status" value="1"/>
</dbReference>
<dbReference type="PANTHER" id="PTHR30346:SF0">
    <property type="entry name" value="HCA OPERON TRANSCRIPTIONAL ACTIVATOR HCAR"/>
    <property type="match status" value="1"/>
</dbReference>
<accession>A0A1Y5RCV1</accession>
<evidence type="ECO:0000313" key="7">
    <source>
        <dbReference type="Proteomes" id="UP000193900"/>
    </source>
</evidence>
<dbReference type="RefSeq" id="WP_306372464.1">
    <property type="nucleotide sequence ID" value="NZ_FWFZ01000001.1"/>
</dbReference>
<keyword evidence="7" id="KW-1185">Reference proteome</keyword>
<evidence type="ECO:0000256" key="4">
    <source>
        <dbReference type="ARBA" id="ARBA00023163"/>
    </source>
</evidence>
<dbReference type="Proteomes" id="UP000193900">
    <property type="component" value="Unassembled WGS sequence"/>
</dbReference>
<reference evidence="6 7" key="1">
    <citation type="submission" date="2017-03" db="EMBL/GenBank/DDBJ databases">
        <authorList>
            <person name="Afonso C.L."/>
            <person name="Miller P.J."/>
            <person name="Scott M.A."/>
            <person name="Spackman E."/>
            <person name="Goraichik I."/>
            <person name="Dimitrov K.M."/>
            <person name="Suarez D.L."/>
            <person name="Swayne D.E."/>
        </authorList>
    </citation>
    <scope>NUCLEOTIDE SEQUENCE [LARGE SCALE GENOMIC DNA]</scope>
    <source>
        <strain evidence="6 7">CECT 7023</strain>
    </source>
</reference>
<dbReference type="Pfam" id="PF03466">
    <property type="entry name" value="LysR_substrate"/>
    <property type="match status" value="1"/>
</dbReference>
<dbReference type="Gene3D" id="1.10.10.10">
    <property type="entry name" value="Winged helix-like DNA-binding domain superfamily/Winged helix DNA-binding domain"/>
    <property type="match status" value="1"/>
</dbReference>
<dbReference type="GO" id="GO:0003677">
    <property type="term" value="F:DNA binding"/>
    <property type="evidence" value="ECO:0007669"/>
    <property type="project" value="UniProtKB-KW"/>
</dbReference>
<dbReference type="InterPro" id="IPR036390">
    <property type="entry name" value="WH_DNA-bd_sf"/>
</dbReference>
<evidence type="ECO:0000313" key="6">
    <source>
        <dbReference type="EMBL" id="SLN14340.1"/>
    </source>
</evidence>
<dbReference type="AlphaFoldDB" id="A0A1Y5RCV1"/>
<proteinExistence type="inferred from homology"/>
<sequence>MRCTLRQLRYFVAVGEAGSIARAAEKVNVSSPSISAAITQMEQEFDLQLFVRKHAHGLVLTQAGRRFLEQAKVVLAEADKLNALANEITGRVRGPLNVGCLLTFAQIVLPHLRRSFTSRFPEVAFHQFELDQGAIFDGLRNADLDIALTYDLDIPPDLEFVPLFNLPPYALLPDSHELANRRTLAPVELAPYPMVLLDLPHSAPYFLSFFEDAGVQPNIVERTRDMEVMRSLVANGFGYSIANIRHTSERAADGKRLRFVPLADGARALRIGLTLAGGAMNTLSVRALIDHCKENLTPALTPGLKVRPSAGYEDV</sequence>
<feature type="domain" description="HTH lysR-type" evidence="5">
    <location>
        <begin position="1"/>
        <end position="61"/>
    </location>
</feature>
<dbReference type="CDD" id="cd08412">
    <property type="entry name" value="PBP2_PAO1_like"/>
    <property type="match status" value="1"/>
</dbReference>
<dbReference type="GO" id="GO:0032993">
    <property type="term" value="C:protein-DNA complex"/>
    <property type="evidence" value="ECO:0007669"/>
    <property type="project" value="TreeGrafter"/>
</dbReference>
<keyword evidence="3" id="KW-0238">DNA-binding</keyword>
<organism evidence="6 7">
    <name type="scientific">Roseisalinus antarcticus</name>
    <dbReference type="NCBI Taxonomy" id="254357"/>
    <lineage>
        <taxon>Bacteria</taxon>
        <taxon>Pseudomonadati</taxon>
        <taxon>Pseudomonadota</taxon>
        <taxon>Alphaproteobacteria</taxon>
        <taxon>Rhodobacterales</taxon>
        <taxon>Roseobacteraceae</taxon>
        <taxon>Roseisalinus</taxon>
    </lineage>
</organism>
<dbReference type="EMBL" id="FWFZ01000001">
    <property type="protein sequence ID" value="SLN14340.1"/>
    <property type="molecule type" value="Genomic_DNA"/>
</dbReference>
<evidence type="ECO:0000256" key="1">
    <source>
        <dbReference type="ARBA" id="ARBA00009437"/>
    </source>
</evidence>
<dbReference type="PANTHER" id="PTHR30346">
    <property type="entry name" value="TRANSCRIPTIONAL DUAL REGULATOR HCAR-RELATED"/>
    <property type="match status" value="1"/>
</dbReference>
<comment type="similarity">
    <text evidence="1">Belongs to the LysR transcriptional regulatory family.</text>
</comment>
<dbReference type="Gene3D" id="3.40.190.10">
    <property type="entry name" value="Periplasmic binding protein-like II"/>
    <property type="match status" value="2"/>
</dbReference>
<dbReference type="SUPFAM" id="SSF46785">
    <property type="entry name" value="Winged helix' DNA-binding domain"/>
    <property type="match status" value="1"/>
</dbReference>
<protein>
    <submittedName>
        <fullName evidence="6">HTH-type transcriptional regulator CysB</fullName>
    </submittedName>
</protein>
<dbReference type="FunFam" id="1.10.10.10:FF:000001">
    <property type="entry name" value="LysR family transcriptional regulator"/>
    <property type="match status" value="1"/>
</dbReference>
<dbReference type="GO" id="GO:0003700">
    <property type="term" value="F:DNA-binding transcription factor activity"/>
    <property type="evidence" value="ECO:0007669"/>
    <property type="project" value="InterPro"/>
</dbReference>
<evidence type="ECO:0000256" key="3">
    <source>
        <dbReference type="ARBA" id="ARBA00023125"/>
    </source>
</evidence>
<dbReference type="PROSITE" id="PS50931">
    <property type="entry name" value="HTH_LYSR"/>
    <property type="match status" value="1"/>
</dbReference>
<dbReference type="InterPro" id="IPR000847">
    <property type="entry name" value="LysR_HTH_N"/>
</dbReference>
<keyword evidence="4" id="KW-0804">Transcription</keyword>
<keyword evidence="2" id="KW-0805">Transcription regulation</keyword>
<evidence type="ECO:0000259" key="5">
    <source>
        <dbReference type="PROSITE" id="PS50931"/>
    </source>
</evidence>
<dbReference type="InterPro" id="IPR005119">
    <property type="entry name" value="LysR_subst-bd"/>
</dbReference>
<evidence type="ECO:0000256" key="2">
    <source>
        <dbReference type="ARBA" id="ARBA00023015"/>
    </source>
</evidence>
<dbReference type="PRINTS" id="PR00039">
    <property type="entry name" value="HTHLYSR"/>
</dbReference>
<dbReference type="Pfam" id="PF00126">
    <property type="entry name" value="HTH_1"/>
    <property type="match status" value="1"/>
</dbReference>
<name>A0A1Y5RCV1_9RHOB</name>
<gene>
    <name evidence="6" type="primary">cysB</name>
    <name evidence="6" type="ORF">ROA7023_00140</name>
</gene>
<dbReference type="InterPro" id="IPR036388">
    <property type="entry name" value="WH-like_DNA-bd_sf"/>
</dbReference>